<evidence type="ECO:0000313" key="3">
    <source>
        <dbReference type="EMBL" id="CAD8061962.1"/>
    </source>
</evidence>
<feature type="compositionally biased region" description="Polar residues" evidence="2">
    <location>
        <begin position="128"/>
        <end position="145"/>
    </location>
</feature>
<sequence length="252" mass="29858">MQLNENEEKIIKDLFKKVTQYYKEYMSIPDDGDIPNQHCVDDIAAAFRIICQIVESFLIGYKQLQHQHILLEKKLVEAESEIRNHIRIQQEIKVWGDSLQDEIITLQQNLKRQKVKVMTLERELSQQKNYKNPCTSQERLPTETTTQDRQEKMLSLLSSQKSRQIQGQGFKKKNIQLQYFEDKQNKSFTHLAQQFLNSSLSKTLRSGIVTQKKKKTTIKQAKTNQVNLKIRNQRCHSQQERVKTLHDQSFYY</sequence>
<protein>
    <submittedName>
        <fullName evidence="3">Uncharacterized protein</fullName>
    </submittedName>
</protein>
<dbReference type="AlphaFoldDB" id="A0A8S1L8J3"/>
<comment type="caution">
    <text evidence="3">The sequence shown here is derived from an EMBL/GenBank/DDBJ whole genome shotgun (WGS) entry which is preliminary data.</text>
</comment>
<proteinExistence type="predicted"/>
<evidence type="ECO:0000256" key="2">
    <source>
        <dbReference type="SAM" id="MobiDB-lite"/>
    </source>
</evidence>
<feature type="region of interest" description="Disordered" evidence="2">
    <location>
        <begin position="128"/>
        <end position="147"/>
    </location>
</feature>
<dbReference type="EMBL" id="CAJJDN010000016">
    <property type="protein sequence ID" value="CAD8061962.1"/>
    <property type="molecule type" value="Genomic_DNA"/>
</dbReference>
<dbReference type="Proteomes" id="UP000692954">
    <property type="component" value="Unassembled WGS sequence"/>
</dbReference>
<dbReference type="OrthoDB" id="295152at2759"/>
<keyword evidence="1" id="KW-0175">Coiled coil</keyword>
<name>A0A8S1L8J3_9CILI</name>
<accession>A0A8S1L8J3</accession>
<organism evidence="3 4">
    <name type="scientific">Paramecium sonneborni</name>
    <dbReference type="NCBI Taxonomy" id="65129"/>
    <lineage>
        <taxon>Eukaryota</taxon>
        <taxon>Sar</taxon>
        <taxon>Alveolata</taxon>
        <taxon>Ciliophora</taxon>
        <taxon>Intramacronucleata</taxon>
        <taxon>Oligohymenophorea</taxon>
        <taxon>Peniculida</taxon>
        <taxon>Parameciidae</taxon>
        <taxon>Paramecium</taxon>
    </lineage>
</organism>
<evidence type="ECO:0000313" key="4">
    <source>
        <dbReference type="Proteomes" id="UP000692954"/>
    </source>
</evidence>
<gene>
    <name evidence="3" type="ORF">PSON_ATCC_30995.1.T0160070</name>
</gene>
<feature type="coiled-coil region" evidence="1">
    <location>
        <begin position="61"/>
        <end position="123"/>
    </location>
</feature>
<evidence type="ECO:0000256" key="1">
    <source>
        <dbReference type="SAM" id="Coils"/>
    </source>
</evidence>
<reference evidence="3" key="1">
    <citation type="submission" date="2021-01" db="EMBL/GenBank/DDBJ databases">
        <authorList>
            <consortium name="Genoscope - CEA"/>
            <person name="William W."/>
        </authorList>
    </citation>
    <scope>NUCLEOTIDE SEQUENCE</scope>
</reference>
<keyword evidence="4" id="KW-1185">Reference proteome</keyword>